<evidence type="ECO:0000256" key="3">
    <source>
        <dbReference type="ARBA" id="ARBA00022679"/>
    </source>
</evidence>
<dbReference type="EMBL" id="VUNR01000003">
    <property type="protein sequence ID" value="MSU07851.1"/>
    <property type="molecule type" value="Genomic_DNA"/>
</dbReference>
<dbReference type="PANTHER" id="PTHR44835:SF1">
    <property type="entry name" value="PROTEIN O-GLCNAC TRANSFERASE"/>
    <property type="match status" value="1"/>
</dbReference>
<feature type="domain" description="O-GlcNAc transferase C-terminal" evidence="6">
    <location>
        <begin position="346"/>
        <end position="520"/>
    </location>
</feature>
<keyword evidence="3" id="KW-0808">Transferase</keyword>
<dbReference type="InterPro" id="IPR011990">
    <property type="entry name" value="TPR-like_helical_dom_sf"/>
</dbReference>
<evidence type="ECO:0000256" key="4">
    <source>
        <dbReference type="ARBA" id="ARBA00022737"/>
    </source>
</evidence>
<dbReference type="PANTHER" id="PTHR44835">
    <property type="entry name" value="UDP-N-ACETYLGLUCOSAMINE--PEPTIDE N-ACETYLGLUCOSAMINYLTRANSFERASE SPINDLY-RELATED"/>
    <property type="match status" value="1"/>
</dbReference>
<dbReference type="InterPro" id="IPR029489">
    <property type="entry name" value="OGT/SEC/SPY_C"/>
</dbReference>
<evidence type="ECO:0000313" key="8">
    <source>
        <dbReference type="Proteomes" id="UP000433181"/>
    </source>
</evidence>
<proteinExistence type="predicted"/>
<reference evidence="7 8" key="1">
    <citation type="submission" date="2019-08" db="EMBL/GenBank/DDBJ databases">
        <title>In-depth cultivation of the pig gut microbiome towards novel bacterial diversity and tailored functional studies.</title>
        <authorList>
            <person name="Wylensek D."/>
            <person name="Hitch T.C.A."/>
            <person name="Clavel T."/>
        </authorList>
    </citation>
    <scope>NUCLEOTIDE SEQUENCE [LARGE SCALE GENOMIC DNA]</scope>
    <source>
        <strain evidence="7 8">WCA-693-APC-5D-A</strain>
    </source>
</reference>
<dbReference type="SUPFAM" id="SSF48452">
    <property type="entry name" value="TPR-like"/>
    <property type="match status" value="1"/>
</dbReference>
<accession>A0A6I2UFA7</accession>
<evidence type="ECO:0000259" key="6">
    <source>
        <dbReference type="Pfam" id="PF13844"/>
    </source>
</evidence>
<gene>
    <name evidence="7" type="ORF">FYJ84_02460</name>
</gene>
<evidence type="ECO:0000256" key="5">
    <source>
        <dbReference type="ARBA" id="ARBA00022803"/>
    </source>
</evidence>
<dbReference type="Gene3D" id="3.40.50.2000">
    <property type="entry name" value="Glycogen Phosphorylase B"/>
    <property type="match status" value="1"/>
</dbReference>
<dbReference type="GO" id="GO:0016757">
    <property type="term" value="F:glycosyltransferase activity"/>
    <property type="evidence" value="ECO:0007669"/>
    <property type="project" value="UniProtKB-KW"/>
</dbReference>
<evidence type="ECO:0000256" key="1">
    <source>
        <dbReference type="ARBA" id="ARBA00004922"/>
    </source>
</evidence>
<protein>
    <recommendedName>
        <fullName evidence="6">O-GlcNAc transferase C-terminal domain-containing protein</fullName>
    </recommendedName>
</protein>
<keyword evidence="2" id="KW-0328">Glycosyltransferase</keyword>
<dbReference type="Gene3D" id="3.40.50.11380">
    <property type="match status" value="1"/>
</dbReference>
<feature type="domain" description="O-GlcNAc transferase C-terminal" evidence="6">
    <location>
        <begin position="173"/>
        <end position="336"/>
    </location>
</feature>
<evidence type="ECO:0000313" key="7">
    <source>
        <dbReference type="EMBL" id="MSU07851.1"/>
    </source>
</evidence>
<dbReference type="Proteomes" id="UP000433181">
    <property type="component" value="Unassembled WGS sequence"/>
</dbReference>
<name>A0A6I2UFA7_9FIRM</name>
<evidence type="ECO:0000256" key="2">
    <source>
        <dbReference type="ARBA" id="ARBA00022676"/>
    </source>
</evidence>
<keyword evidence="5" id="KW-0802">TPR repeat</keyword>
<sequence length="535" mass="60673">MAKNERVLYENIYEQALDRFQQRDYQGTMDLLADVGQWPLVWLRPFLLRAYALRGLGCYVQEMMALQDLLQVSERIEVRSASDTAMIAEAWSLLGEALVNLGDCRLAVEAFLQSASLEVDIPKRREEYSNAIFAANYCSDFPTEKWLELYDGYRTLLSDIEIFELPGHGKNIYHHDRLRIGYLSADIRCHPVAYFLRPLLECHDSSRFQVFLYRANAEEDSVTRQLQGWADATRLIAGLADEEVALQIARDEIDVLVDLSGHTKGNRLPVLAYRPAPVLLSGLGYFNSTGMPLDGFLSDVYCSPSAVHPAFSEKLLRLPQTHFCYVFFEDFPAVAEQMAWERNGYITFGCFNNFSKVTDEMLLVWKNVLKRCAGSHLVLKHKLFDSEEGRHWTNDRLCHLGLPVERIELRGFSADYLQEYGDIDIAMDTFPYTGGLTTVEALLMGVPVVSLYGKRHGTRFGLSFLSNLGLTELATDNKDDYAGLAAGLAQDKKLLRCLHRELRGMVQESPLMDGIGYCRNVENLYGELAMMHGCL</sequence>
<organism evidence="7 8">
    <name type="scientific">Anaerovibrio slackiae</name>
    <dbReference type="NCBI Taxonomy" id="2652309"/>
    <lineage>
        <taxon>Bacteria</taxon>
        <taxon>Bacillati</taxon>
        <taxon>Bacillota</taxon>
        <taxon>Negativicutes</taxon>
        <taxon>Selenomonadales</taxon>
        <taxon>Selenomonadaceae</taxon>
        <taxon>Anaerovibrio</taxon>
    </lineage>
</organism>
<dbReference type="Pfam" id="PF13844">
    <property type="entry name" value="Glyco_transf_41"/>
    <property type="match status" value="2"/>
</dbReference>
<dbReference type="GeneID" id="96777766"/>
<keyword evidence="4" id="KW-0677">Repeat</keyword>
<dbReference type="AlphaFoldDB" id="A0A6I2UFA7"/>
<keyword evidence="8" id="KW-1185">Reference proteome</keyword>
<comment type="caution">
    <text evidence="7">The sequence shown here is derived from an EMBL/GenBank/DDBJ whole genome shotgun (WGS) entry which is preliminary data.</text>
</comment>
<comment type="pathway">
    <text evidence="1">Protein modification; protein glycosylation.</text>
</comment>
<dbReference type="InterPro" id="IPR051939">
    <property type="entry name" value="Glycosyltr_41/O-GlcNAc_trsf"/>
</dbReference>
<dbReference type="RefSeq" id="WP_154405781.1">
    <property type="nucleotide sequence ID" value="NZ_VUNR01000003.1"/>
</dbReference>